<dbReference type="GO" id="GO:0005886">
    <property type="term" value="C:plasma membrane"/>
    <property type="evidence" value="ECO:0007669"/>
    <property type="project" value="TreeGrafter"/>
</dbReference>
<keyword evidence="1 4" id="KW-0808">Transferase</keyword>
<feature type="domain" description="Phospholipid/glycerol acyltransferase" evidence="3">
    <location>
        <begin position="40"/>
        <end position="158"/>
    </location>
</feature>
<evidence type="ECO:0000256" key="1">
    <source>
        <dbReference type="ARBA" id="ARBA00022679"/>
    </source>
</evidence>
<dbReference type="SUPFAM" id="SSF69593">
    <property type="entry name" value="Glycerol-3-phosphate (1)-acyltransferase"/>
    <property type="match status" value="1"/>
</dbReference>
<dbReference type="PANTHER" id="PTHR10434:SF55">
    <property type="entry name" value="POSSIBLE ACYLTRANSFERASE"/>
    <property type="match status" value="1"/>
</dbReference>
<dbReference type="EMBL" id="VCQV01000017">
    <property type="protein sequence ID" value="TWP35756.1"/>
    <property type="molecule type" value="Genomic_DNA"/>
</dbReference>
<gene>
    <name evidence="4" type="ORF">FGL98_12825</name>
</gene>
<dbReference type="SMART" id="SM00563">
    <property type="entry name" value="PlsC"/>
    <property type="match status" value="1"/>
</dbReference>
<reference evidence="4 5" key="1">
    <citation type="submission" date="2019-05" db="EMBL/GenBank/DDBJ databases">
        <authorList>
            <person name="Lee S.D."/>
        </authorList>
    </citation>
    <scope>NUCLEOTIDE SEQUENCE [LARGE SCALE GENOMIC DNA]</scope>
    <source>
        <strain evidence="4 5">C5-26</strain>
    </source>
</reference>
<evidence type="ECO:0000259" key="3">
    <source>
        <dbReference type="SMART" id="SM00563"/>
    </source>
</evidence>
<protein>
    <submittedName>
        <fullName evidence="4">1-acyl-sn-glycerol-3-phosphate acyltransferase</fullName>
    </submittedName>
</protein>
<proteinExistence type="predicted"/>
<keyword evidence="5" id="KW-1185">Reference proteome</keyword>
<dbReference type="GO" id="GO:0006654">
    <property type="term" value="P:phosphatidic acid biosynthetic process"/>
    <property type="evidence" value="ECO:0007669"/>
    <property type="project" value="TreeGrafter"/>
</dbReference>
<comment type="caution">
    <text evidence="4">The sequence shown here is derived from an EMBL/GenBank/DDBJ whole genome shotgun (WGS) entry which is preliminary data.</text>
</comment>
<dbReference type="OrthoDB" id="9806008at2"/>
<evidence type="ECO:0000313" key="5">
    <source>
        <dbReference type="Proteomes" id="UP000320244"/>
    </source>
</evidence>
<dbReference type="GO" id="GO:0003841">
    <property type="term" value="F:1-acylglycerol-3-phosphate O-acyltransferase activity"/>
    <property type="evidence" value="ECO:0007669"/>
    <property type="project" value="TreeGrafter"/>
</dbReference>
<dbReference type="Pfam" id="PF01553">
    <property type="entry name" value="Acyltransferase"/>
    <property type="match status" value="1"/>
</dbReference>
<organism evidence="4 5">
    <name type="scientific">Leekyejoonella antrihumi</name>
    <dbReference type="NCBI Taxonomy" id="1660198"/>
    <lineage>
        <taxon>Bacteria</taxon>
        <taxon>Bacillati</taxon>
        <taxon>Actinomycetota</taxon>
        <taxon>Actinomycetes</taxon>
        <taxon>Micrococcales</taxon>
        <taxon>Dermacoccaceae</taxon>
        <taxon>Leekyejoonella</taxon>
    </lineage>
</organism>
<dbReference type="InterPro" id="IPR002123">
    <property type="entry name" value="Plipid/glycerol_acylTrfase"/>
</dbReference>
<sequence>MSEQITPLYEHVIAGLRPMLRQITVQDWRGTEYVPRTDGFVVSSNHLSYLDPFVLAHFLVDQGRAPHFLAKSSLFKPPGVRQAMEGTGQIPVYRGTARAVDAFSAALKAIANGACVCVLPEGTLTRDPDLWPMTGKSGAARIALETGCPLLPVGVWGTQDVLWPYRGRVPRLLPRKTIHVYAGPPVDLDDLRGQQVTGGLLKLATERLMDAITAQVALARRMEAPETRWNPNEHGGYKGAQ</sequence>
<evidence type="ECO:0000256" key="2">
    <source>
        <dbReference type="ARBA" id="ARBA00023315"/>
    </source>
</evidence>
<dbReference type="AlphaFoldDB" id="A0A563DZU3"/>
<dbReference type="Proteomes" id="UP000320244">
    <property type="component" value="Unassembled WGS sequence"/>
</dbReference>
<keyword evidence="2 4" id="KW-0012">Acyltransferase</keyword>
<accession>A0A563DZU3</accession>
<evidence type="ECO:0000313" key="4">
    <source>
        <dbReference type="EMBL" id="TWP35756.1"/>
    </source>
</evidence>
<name>A0A563DZU3_9MICO</name>
<dbReference type="PANTHER" id="PTHR10434">
    <property type="entry name" value="1-ACYL-SN-GLYCEROL-3-PHOSPHATE ACYLTRANSFERASE"/>
    <property type="match status" value="1"/>
</dbReference>
<reference evidence="4 5" key="2">
    <citation type="submission" date="2019-08" db="EMBL/GenBank/DDBJ databases">
        <title>Jejuicoccus antrihumi gen. nov., sp. nov., a new member of the family Dermacoccaceae isolated from a cave.</title>
        <authorList>
            <person name="Schumann P."/>
            <person name="Kim I.S."/>
        </authorList>
    </citation>
    <scope>NUCLEOTIDE SEQUENCE [LARGE SCALE GENOMIC DNA]</scope>
    <source>
        <strain evidence="4 5">C5-26</strain>
    </source>
</reference>
<dbReference type="CDD" id="cd07989">
    <property type="entry name" value="LPLAT_AGPAT-like"/>
    <property type="match status" value="1"/>
</dbReference>